<evidence type="ECO:0000256" key="5">
    <source>
        <dbReference type="SAM" id="MobiDB-lite"/>
    </source>
</evidence>
<feature type="region of interest" description="Disordered" evidence="5">
    <location>
        <begin position="264"/>
        <end position="366"/>
    </location>
</feature>
<dbReference type="GO" id="GO:0008270">
    <property type="term" value="F:zinc ion binding"/>
    <property type="evidence" value="ECO:0007669"/>
    <property type="project" value="UniProtKB-KW"/>
</dbReference>
<evidence type="ECO:0000313" key="7">
    <source>
        <dbReference type="EMBL" id="CEM14240.1"/>
    </source>
</evidence>
<feature type="zinc finger region" description="C3H1-type" evidence="4">
    <location>
        <begin position="32"/>
        <end position="59"/>
    </location>
</feature>
<feature type="domain" description="C3H1-type" evidence="6">
    <location>
        <begin position="67"/>
        <end position="95"/>
    </location>
</feature>
<feature type="zinc finger region" description="C3H1-type" evidence="4">
    <location>
        <begin position="1"/>
        <end position="24"/>
    </location>
</feature>
<feature type="region of interest" description="Disordered" evidence="5">
    <location>
        <begin position="399"/>
        <end position="467"/>
    </location>
</feature>
<evidence type="ECO:0000256" key="4">
    <source>
        <dbReference type="PROSITE-ProRule" id="PRU00723"/>
    </source>
</evidence>
<reference evidence="7" key="1">
    <citation type="submission" date="2014-11" db="EMBL/GenBank/DDBJ databases">
        <authorList>
            <person name="Otto D Thomas"/>
            <person name="Naeem Raeece"/>
        </authorList>
    </citation>
    <scope>NUCLEOTIDE SEQUENCE</scope>
</reference>
<dbReference type="InterPro" id="IPR036855">
    <property type="entry name" value="Znf_CCCH_sf"/>
</dbReference>
<protein>
    <recommendedName>
        <fullName evidence="6">C3H1-type domain-containing protein</fullName>
    </recommendedName>
</protein>
<feature type="region of interest" description="Disordered" evidence="5">
    <location>
        <begin position="140"/>
        <end position="162"/>
    </location>
</feature>
<feature type="compositionally biased region" description="Basic and acidic residues" evidence="5">
    <location>
        <begin position="325"/>
        <end position="350"/>
    </location>
</feature>
<feature type="region of interest" description="Disordered" evidence="5">
    <location>
        <begin position="1032"/>
        <end position="1103"/>
    </location>
</feature>
<feature type="region of interest" description="Disordered" evidence="5">
    <location>
        <begin position="1272"/>
        <end position="1303"/>
    </location>
</feature>
<feature type="zinc finger region" description="C3H1-type" evidence="4">
    <location>
        <begin position="67"/>
        <end position="95"/>
    </location>
</feature>
<evidence type="ECO:0000256" key="1">
    <source>
        <dbReference type="ARBA" id="ARBA00022723"/>
    </source>
</evidence>
<dbReference type="Gene3D" id="4.10.1000.10">
    <property type="entry name" value="Zinc finger, CCCH-type"/>
    <property type="match status" value="3"/>
</dbReference>
<sequence>MCPKLKRSRFCKQGEQCPYAHSPEELRPMPNLGRTSLCRAFLQGRCQSNSRCKYAHGEKQLRVTEDYFKSKMCWEFQRSGHCSRGPACRHAHGETELRERRYRLTTREKLAQEQARVAARGEARLKTAALMLLKALGDPSRGRETPLVALPSPSVSSPRSQSETQWLSPVSLLSPCPCHLAACSSVSPSPSLIPSPSPSPPLLCAEMEGVEGLEETPKSESAAVASLSLSLSVSILPTKEMPPPQQQQQQQSPLRVSRCMEGLEEKGGEEKDRCPLGTAEKFEGPRASPDLQVSTSSSLRRSRRKRSWAGAAEGGGDSHLLLLGEDGHEREREVVGPARDHEGKGGKDFLPHTAVSLQPQPDRKEAAPVESFSVCLSSSAAGTKCAQVSEENVAVLMEEKEETTGWRKGEGCVTEKNSEKDEASRPAAPQGIAEAPIHSSLQRKQKEALGETQLRSDSFNSRDGRGECNRTPNLCAHTSRAPLLFQHELPSPPVCRETDSPENGKNPPSPPLPPSSPPLSSSSSVGPLLRLQNLYPDIAKALLSAAETTGVGSDVLASMLQQYLSHPPYVHPAFHLGACSHSLLSPGEDSLAPSPPFSCSFSFSPSASSSLPPQEIQSPLSTLGEPAFFPSHEMALNQNPLAPAGVSSAPDLSSAPAAERDGQTETAGFPSLGSPHPNLPPPPSSFPRAASVGLGGNAETPPVETASQGYQRRASWLRPGVVGFEQNFAAGRVHCSPSLFSSSGRNRAPTSEDVSRASALCSANHPLSGKRQTNAEAAVAPRLLSPALACFPTPSSHFVQMQEQARRGGKCCFPAPIVHPPPPPFSSSSSSSSSMMSTLAIRPRSRSATLTEGGAAQQLQTQREKLEDESAAVGGAYACAHLPLHTHPSASAAAVAVQGGVPLSVTQEEKREGGPLLHILCCHPPKASGERLGDPPGCDNNSSSRSTVELSADALGLPLQTLSLSEGGEGEGGAKGGAETNPVNLLGPESDVSGMAGEAETERVGMGLGLEVDGQTKKMSIGEWLSRLTQGQTTTATWGRGGETEAAAARSDSPFLSADAVEKEKETRTAQALLGGAQNSSMPPQAERERKSAQKNFHPNRCHSLSISTDGDLSSTCLGAPSASGVLGGVLSSRTGISCVGGLGGSPSVGLVDAPPPSSSSREASPLLGPHAAEERVTVSSAEPCDVSGRCRVGGSGSSAGPEGCRHAALKGNFPSVGTALSASPASCGEHHQQGEGEGCKREEANGGDGEGLPVALQASLLPSFIVGEGTGAESLLDPDPPVEESTGVVCGESGGESSEGAAVETWQLHVEAERIQGAQNRGEEHRPPPKPLNESSPHLRRGGPRVGKGNGKGAGGCSRSLGVGYSEKSGLQSQGFGLSVWTIPDTLANAFPGGRAGSSPLSACAASPGICGMGRHSTSRACGKQSGVQSQQQQQQQAKTEPFPVGAMPPSPPEFALSAAEEIWESIELPELKTAGEEEKGAQAGIRASVSPASSSPFLAVASPLISSPTRAQFYESQECLIRAESSSGGKREQGGGD</sequence>
<evidence type="ECO:0000259" key="6">
    <source>
        <dbReference type="PROSITE" id="PS50103"/>
    </source>
</evidence>
<name>A0A0G4FKH0_9ALVE</name>
<feature type="domain" description="C3H1-type" evidence="6">
    <location>
        <begin position="32"/>
        <end position="59"/>
    </location>
</feature>
<feature type="compositionally biased region" description="Low complexity" evidence="5">
    <location>
        <begin position="1426"/>
        <end position="1438"/>
    </location>
</feature>
<dbReference type="SUPFAM" id="SSF90229">
    <property type="entry name" value="CCCH zinc finger"/>
    <property type="match status" value="2"/>
</dbReference>
<feature type="compositionally biased region" description="Basic and acidic residues" evidence="5">
    <location>
        <begin position="1229"/>
        <end position="1245"/>
    </location>
</feature>
<feature type="region of interest" description="Disordered" evidence="5">
    <location>
        <begin position="1420"/>
        <end position="1447"/>
    </location>
</feature>
<dbReference type="SMART" id="SM00356">
    <property type="entry name" value="ZnF_C3H1"/>
    <property type="match status" value="3"/>
</dbReference>
<dbReference type="InterPro" id="IPR000571">
    <property type="entry name" value="Znf_CCCH"/>
</dbReference>
<feature type="compositionally biased region" description="Low complexity" evidence="5">
    <location>
        <begin position="151"/>
        <end position="162"/>
    </location>
</feature>
<dbReference type="PROSITE" id="PS50103">
    <property type="entry name" value="ZF_C3H1"/>
    <property type="match status" value="3"/>
</dbReference>
<feature type="compositionally biased region" description="Low complexity" evidence="5">
    <location>
        <begin position="1284"/>
        <end position="1303"/>
    </location>
</feature>
<feature type="compositionally biased region" description="Gly residues" evidence="5">
    <location>
        <begin position="1345"/>
        <end position="1356"/>
    </location>
</feature>
<dbReference type="Pfam" id="PF00642">
    <property type="entry name" value="zf-CCCH"/>
    <property type="match status" value="1"/>
</dbReference>
<feature type="compositionally biased region" description="Low complexity" evidence="5">
    <location>
        <begin position="647"/>
        <end position="657"/>
    </location>
</feature>
<feature type="region of interest" description="Disordered" evidence="5">
    <location>
        <begin position="1319"/>
        <end position="1356"/>
    </location>
</feature>
<keyword evidence="3 4" id="KW-0862">Zinc</keyword>
<evidence type="ECO:0000256" key="2">
    <source>
        <dbReference type="ARBA" id="ARBA00022771"/>
    </source>
</evidence>
<feature type="compositionally biased region" description="Pro residues" evidence="5">
    <location>
        <begin position="507"/>
        <end position="517"/>
    </location>
</feature>
<proteinExistence type="predicted"/>
<feature type="region of interest" description="Disordered" evidence="5">
    <location>
        <begin position="639"/>
        <end position="711"/>
    </location>
</feature>
<dbReference type="VEuPathDB" id="CryptoDB:Cvel_17478"/>
<dbReference type="EMBL" id="CDMZ01000437">
    <property type="protein sequence ID" value="CEM14240.1"/>
    <property type="molecule type" value="Genomic_DNA"/>
</dbReference>
<feature type="compositionally biased region" description="Basic and acidic residues" evidence="5">
    <location>
        <begin position="264"/>
        <end position="284"/>
    </location>
</feature>
<gene>
    <name evidence="7" type="ORF">Cvel_17478</name>
</gene>
<keyword evidence="2 4" id="KW-0863">Zinc-finger</keyword>
<feature type="domain" description="C3H1-type" evidence="6">
    <location>
        <begin position="1"/>
        <end position="24"/>
    </location>
</feature>
<evidence type="ECO:0000256" key="3">
    <source>
        <dbReference type="ARBA" id="ARBA00022833"/>
    </source>
</evidence>
<feature type="region of interest" description="Disordered" evidence="5">
    <location>
        <begin position="1474"/>
        <end position="1495"/>
    </location>
</feature>
<feature type="region of interest" description="Disordered" evidence="5">
    <location>
        <begin position="489"/>
        <end position="525"/>
    </location>
</feature>
<feature type="compositionally biased region" description="Low complexity" evidence="5">
    <location>
        <begin position="1033"/>
        <end position="1050"/>
    </location>
</feature>
<accession>A0A0G4FKH0</accession>
<keyword evidence="1 4" id="KW-0479">Metal-binding</keyword>
<feature type="region of interest" description="Disordered" evidence="5">
    <location>
        <begin position="1221"/>
        <end position="1248"/>
    </location>
</feature>
<feature type="region of interest" description="Disordered" evidence="5">
    <location>
        <begin position="1145"/>
        <end position="1181"/>
    </location>
</feature>
<organism evidence="7">
    <name type="scientific">Chromera velia CCMP2878</name>
    <dbReference type="NCBI Taxonomy" id="1169474"/>
    <lineage>
        <taxon>Eukaryota</taxon>
        <taxon>Sar</taxon>
        <taxon>Alveolata</taxon>
        <taxon>Colpodellida</taxon>
        <taxon>Chromeraceae</taxon>
        <taxon>Chromera</taxon>
    </lineage>
</organism>
<feature type="region of interest" description="Disordered" evidence="5">
    <location>
        <begin position="963"/>
        <end position="984"/>
    </location>
</feature>